<proteinExistence type="predicted"/>
<dbReference type="EMBL" id="KV417740">
    <property type="protein sequence ID" value="KZP07795.1"/>
    <property type="molecule type" value="Genomic_DNA"/>
</dbReference>
<accession>A0A165WPV9</accession>
<organism evidence="1 2">
    <name type="scientific">Athelia psychrophila</name>
    <dbReference type="NCBI Taxonomy" id="1759441"/>
    <lineage>
        <taxon>Eukaryota</taxon>
        <taxon>Fungi</taxon>
        <taxon>Dikarya</taxon>
        <taxon>Basidiomycota</taxon>
        <taxon>Agaricomycotina</taxon>
        <taxon>Agaricomycetes</taxon>
        <taxon>Agaricomycetidae</taxon>
        <taxon>Atheliales</taxon>
        <taxon>Atheliaceae</taxon>
        <taxon>Athelia</taxon>
    </lineage>
</organism>
<evidence type="ECO:0000313" key="1">
    <source>
        <dbReference type="EMBL" id="KZP07795.1"/>
    </source>
</evidence>
<gene>
    <name evidence="1" type="ORF">FIBSPDRAFT_901802</name>
</gene>
<protein>
    <submittedName>
        <fullName evidence="1">Uncharacterized protein</fullName>
    </submittedName>
</protein>
<sequence>MSEKLKLHGSPRASTGAHLSLRHARVDMFGFPRFATKTQGTFELQPATQGSFKAHIAYRNPIVQRPTIVQQHVLQSPTTGLERASGAAGSIVMLPRTSPCVNVALRRSLVCTIQSASAIMYLRVKVYCGWVNFIALIEKLRKDATLYATDGSFLQRLPAIR</sequence>
<evidence type="ECO:0000313" key="2">
    <source>
        <dbReference type="Proteomes" id="UP000076532"/>
    </source>
</evidence>
<reference evidence="1 2" key="1">
    <citation type="journal article" date="2016" name="Mol. Biol. Evol.">
        <title>Comparative Genomics of Early-Diverging Mushroom-Forming Fungi Provides Insights into the Origins of Lignocellulose Decay Capabilities.</title>
        <authorList>
            <person name="Nagy L.G."/>
            <person name="Riley R."/>
            <person name="Tritt A."/>
            <person name="Adam C."/>
            <person name="Daum C."/>
            <person name="Floudas D."/>
            <person name="Sun H."/>
            <person name="Yadav J.S."/>
            <person name="Pangilinan J."/>
            <person name="Larsson K.H."/>
            <person name="Matsuura K."/>
            <person name="Barry K."/>
            <person name="Labutti K."/>
            <person name="Kuo R."/>
            <person name="Ohm R.A."/>
            <person name="Bhattacharya S.S."/>
            <person name="Shirouzu T."/>
            <person name="Yoshinaga Y."/>
            <person name="Martin F.M."/>
            <person name="Grigoriev I.V."/>
            <person name="Hibbett D.S."/>
        </authorList>
    </citation>
    <scope>NUCLEOTIDE SEQUENCE [LARGE SCALE GENOMIC DNA]</scope>
    <source>
        <strain evidence="1 2">CBS 109695</strain>
    </source>
</reference>
<name>A0A165WPV9_9AGAM</name>
<dbReference type="Proteomes" id="UP000076532">
    <property type="component" value="Unassembled WGS sequence"/>
</dbReference>
<dbReference type="AlphaFoldDB" id="A0A165WPV9"/>
<keyword evidence="2" id="KW-1185">Reference proteome</keyword>